<gene>
    <name evidence="1" type="ORF">PREVCOP_05774</name>
</gene>
<dbReference type="HOGENOM" id="CLU_052630_0_0_10"/>
<dbReference type="EMBL" id="ACBX02000029">
    <property type="protein sequence ID" value="EFB34794.1"/>
    <property type="molecule type" value="Genomic_DNA"/>
</dbReference>
<dbReference type="AlphaFoldDB" id="D1PEW8"/>
<name>D1PEW8_9BACT</name>
<keyword evidence="2" id="KW-1185">Reference proteome</keyword>
<evidence type="ECO:0000313" key="1">
    <source>
        <dbReference type="EMBL" id="EFB34794.1"/>
    </source>
</evidence>
<reference evidence="1" key="1">
    <citation type="submission" date="2009-11" db="EMBL/GenBank/DDBJ databases">
        <authorList>
            <person name="Weinstock G."/>
            <person name="Sodergren E."/>
            <person name="Clifton S."/>
            <person name="Fulton L."/>
            <person name="Fulton B."/>
            <person name="Courtney L."/>
            <person name="Fronick C."/>
            <person name="Harrison M."/>
            <person name="Strong C."/>
            <person name="Farmer C."/>
            <person name="Delahaunty K."/>
            <person name="Markovic C."/>
            <person name="Hall O."/>
            <person name="Minx P."/>
            <person name="Tomlinson C."/>
            <person name="Mitreva M."/>
            <person name="Nelson J."/>
            <person name="Hou S."/>
            <person name="Wollam A."/>
            <person name="Pepin K.H."/>
            <person name="Johnson M."/>
            <person name="Bhonagiri V."/>
            <person name="Nash W.E."/>
            <person name="Warren W."/>
            <person name="Chinwalla A."/>
            <person name="Mardis E.R."/>
            <person name="Wilson R.K."/>
        </authorList>
    </citation>
    <scope>NUCLEOTIDE SEQUENCE [LARGE SCALE GENOMIC DNA]</scope>
    <source>
        <strain evidence="1">DSM 18205</strain>
    </source>
</reference>
<dbReference type="GeneID" id="69848261"/>
<dbReference type="Proteomes" id="UP000004477">
    <property type="component" value="Unassembled WGS sequence"/>
</dbReference>
<dbReference type="InterPro" id="IPR024294">
    <property type="entry name" value="DUF3810"/>
</dbReference>
<dbReference type="Pfam" id="PF12725">
    <property type="entry name" value="DUF3810"/>
    <property type="match status" value="1"/>
</dbReference>
<accession>D1PEW8</accession>
<dbReference type="RefSeq" id="WP_006848458.1">
    <property type="nucleotide sequence ID" value="NZ_CP085932.1"/>
</dbReference>
<protein>
    <submittedName>
        <fullName evidence="1">Uncharacterized protein</fullName>
    </submittedName>
</protein>
<organism evidence="1 2">
    <name type="scientific">Segatella copri DSM 18205</name>
    <dbReference type="NCBI Taxonomy" id="537011"/>
    <lineage>
        <taxon>Bacteria</taxon>
        <taxon>Pseudomonadati</taxon>
        <taxon>Bacteroidota</taxon>
        <taxon>Bacteroidia</taxon>
        <taxon>Bacteroidales</taxon>
        <taxon>Prevotellaceae</taxon>
        <taxon>Segatella</taxon>
    </lineage>
</organism>
<dbReference type="PaxDb" id="537011-PREVCOP_05774"/>
<dbReference type="STRING" id="537011.PREVCOP_05774"/>
<sequence length="411" mass="47857">MKILDTLRLDRMKWRHWVLLLLLILVTLTKMIPLWGVIYTYRVYPVIGSLLSPISGIFPFAVGDIFIALSIAWVILYPIYEMGLRKKLARRFIFLAAKSGGYPKKKAVFGRVIEYLLWVYVWFYAAWGLNYSQPVIYYRVGMKPAEVSEVKFRKFAYQYADSLNLLSEERRGKSEKFNCIVDDKLKNRVRDAVLKEYNKIGYREGINPPFNQHPHAKTMVFTPISSMSGVTGSMGPFFCEFTLNGDILAHDYPATYAHEFAHFLGIANEGEANFYSYLVCTASQDKAVKFSGYYHILPHVLYNVFDILGEKEGEKYLKYIRPEIIRLLKSDRQYWQGKRCKALDAAQDFFFELYLRGNHVEGGRKSYAGVIGLILAWEEKKRLVYPRTPAFLKVFAYFFRCPLNFSFSFLF</sequence>
<comment type="caution">
    <text evidence="1">The sequence shown here is derived from an EMBL/GenBank/DDBJ whole genome shotgun (WGS) entry which is preliminary data.</text>
</comment>
<dbReference type="OrthoDB" id="1048788at2"/>
<evidence type="ECO:0000313" key="2">
    <source>
        <dbReference type="Proteomes" id="UP000004477"/>
    </source>
</evidence>
<proteinExistence type="predicted"/>